<evidence type="ECO:0000313" key="4">
    <source>
        <dbReference type="EMBL" id="MFK3865309.1"/>
    </source>
</evidence>
<keyword evidence="5" id="KW-1185">Reference proteome</keyword>
<dbReference type="SUPFAM" id="SSF56935">
    <property type="entry name" value="Porins"/>
    <property type="match status" value="1"/>
</dbReference>
<evidence type="ECO:0000256" key="1">
    <source>
        <dbReference type="ARBA" id="ARBA00004442"/>
    </source>
</evidence>
<dbReference type="Gene3D" id="2.40.170.20">
    <property type="entry name" value="TonB-dependent receptor, beta-barrel domain"/>
    <property type="match status" value="1"/>
</dbReference>
<dbReference type="RefSeq" id="WP_404675905.1">
    <property type="nucleotide sequence ID" value="NZ_JBJDOT010000023.1"/>
</dbReference>
<dbReference type="EMBL" id="JBJDOT010000023">
    <property type="protein sequence ID" value="MFK3865309.1"/>
    <property type="molecule type" value="Genomic_DNA"/>
</dbReference>
<evidence type="ECO:0000256" key="2">
    <source>
        <dbReference type="ARBA" id="ARBA00023136"/>
    </source>
</evidence>
<name>A0ABW8L2I5_9GAMM</name>
<evidence type="ECO:0000256" key="3">
    <source>
        <dbReference type="ARBA" id="ARBA00023237"/>
    </source>
</evidence>
<reference evidence="4 5" key="1">
    <citation type="submission" date="2024-11" db="EMBL/GenBank/DDBJ databases">
        <title>The Natural Products Discovery Center: Release of the First 8490 Sequenced Strains for Exploring Actinobacteria Biosynthetic Diversity.</title>
        <authorList>
            <person name="Kalkreuter E."/>
            <person name="Kautsar S.A."/>
            <person name="Yang D."/>
            <person name="Bader C.D."/>
            <person name="Teijaro C.N."/>
            <person name="Fluegel L."/>
            <person name="Davis C.M."/>
            <person name="Simpson J.R."/>
            <person name="Lauterbach L."/>
            <person name="Steele A.D."/>
            <person name="Gui C."/>
            <person name="Meng S."/>
            <person name="Li G."/>
            <person name="Viehrig K."/>
            <person name="Ye F."/>
            <person name="Su P."/>
            <person name="Kiefer A.F."/>
            <person name="Nichols A."/>
            <person name="Cepeda A.J."/>
            <person name="Yan W."/>
            <person name="Fan B."/>
            <person name="Jiang Y."/>
            <person name="Adhikari A."/>
            <person name="Zheng C.-J."/>
            <person name="Schuster L."/>
            <person name="Cowan T.M."/>
            <person name="Smanski M.J."/>
            <person name="Chevrette M.G."/>
            <person name="De Carvalho L.P.S."/>
            <person name="Shen B."/>
        </authorList>
    </citation>
    <scope>NUCLEOTIDE SEQUENCE [LARGE SCALE GENOMIC DNA]</scope>
    <source>
        <strain evidence="4 5">NPDC078403</strain>
    </source>
</reference>
<evidence type="ECO:0008006" key="6">
    <source>
        <dbReference type="Google" id="ProtNLM"/>
    </source>
</evidence>
<accession>A0ABW8L2I5</accession>
<keyword evidence="3" id="KW-0998">Cell outer membrane</keyword>
<comment type="subcellular location">
    <subcellularLocation>
        <location evidence="1">Cell outer membrane</location>
    </subcellularLocation>
</comment>
<proteinExistence type="predicted"/>
<dbReference type="InterPro" id="IPR036942">
    <property type="entry name" value="Beta-barrel_TonB_sf"/>
</dbReference>
<dbReference type="Proteomes" id="UP001620262">
    <property type="component" value="Unassembled WGS sequence"/>
</dbReference>
<protein>
    <recommendedName>
        <fullName evidence="6">TonB-dependent receptor-like beta-barrel domain-containing protein</fullName>
    </recommendedName>
</protein>
<organism evidence="4 5">
    <name type="scientific">Pseudoalteromonas rhizosphaerae</name>
    <dbReference type="NCBI Taxonomy" id="2518973"/>
    <lineage>
        <taxon>Bacteria</taxon>
        <taxon>Pseudomonadati</taxon>
        <taxon>Pseudomonadota</taxon>
        <taxon>Gammaproteobacteria</taxon>
        <taxon>Alteromonadales</taxon>
        <taxon>Pseudoalteromonadaceae</taxon>
        <taxon>Pseudoalteromonas</taxon>
    </lineage>
</organism>
<gene>
    <name evidence="4" type="ORF">ACI2JU_15735</name>
</gene>
<keyword evidence="2" id="KW-0472">Membrane</keyword>
<comment type="caution">
    <text evidence="4">The sequence shown here is derived from an EMBL/GenBank/DDBJ whole genome shotgun (WGS) entry which is preliminary data.</text>
</comment>
<evidence type="ECO:0000313" key="5">
    <source>
        <dbReference type="Proteomes" id="UP001620262"/>
    </source>
</evidence>
<sequence>MVSDNKWQAAFNINYRSEFLEQRDISNNANTYVTAYTSIDLSFSWFYSANASLRLDMFNATNETLTRTAKTNYANSLMKAEEFGRRVVVSLSLRI</sequence>